<keyword evidence="5" id="KW-0472">Membrane</keyword>
<evidence type="ECO:0000256" key="1">
    <source>
        <dbReference type="ARBA" id="ARBA00022617"/>
    </source>
</evidence>
<dbReference type="SUPFAM" id="SSF55856">
    <property type="entry name" value="Cytochrome b5-like heme/steroid binding domain"/>
    <property type="match status" value="1"/>
</dbReference>
<dbReference type="PROSITE" id="PS00191">
    <property type="entry name" value="CYTOCHROME_B5_1"/>
    <property type="match status" value="1"/>
</dbReference>
<keyword evidence="1 5" id="KW-0349">Heme</keyword>
<sequence length="130" mass="14785">MSKLFTLDEVAQHNSREDCWVVIFGKVYDATKFLEEHPGGDEIILKSTGKDVTAEFDDVGHSHEAWHILGGLYVGDVDKSNIKTEYAPAKLQLDPNRNKQDKTKAFIIKFFQFLVPFIILNVAFAFYSKS</sequence>
<dbReference type="PANTHER" id="PTHR19359:SF14">
    <property type="entry name" value="CYTOCHROME B5 A"/>
    <property type="match status" value="1"/>
</dbReference>
<evidence type="ECO:0000259" key="6">
    <source>
        <dbReference type="PROSITE" id="PS50255"/>
    </source>
</evidence>
<dbReference type="Pfam" id="PF00173">
    <property type="entry name" value="Cyt-b5"/>
    <property type="match status" value="1"/>
</dbReference>
<dbReference type="PROSITE" id="PS50255">
    <property type="entry name" value="CYTOCHROME_B5_2"/>
    <property type="match status" value="1"/>
</dbReference>
<gene>
    <name evidence="7" type="ORF">RD792_010125</name>
</gene>
<name>A0ABR0D0Z5_9LAMI</name>
<reference evidence="7 8" key="1">
    <citation type="journal article" date="2023" name="bioRxiv">
        <title>Genome report: Whole genome sequence and annotation of Penstemon davidsonii.</title>
        <authorList>
            <person name="Ostevik K.L."/>
            <person name="Alabady M."/>
            <person name="Zhang M."/>
            <person name="Rausher M.D."/>
        </authorList>
    </citation>
    <scope>NUCLEOTIDE SEQUENCE [LARGE SCALE GENOMIC DNA]</scope>
    <source>
        <strain evidence="7">DNT005</strain>
        <tissue evidence="7">Whole leaf</tissue>
    </source>
</reference>
<dbReference type="SMART" id="SM01117">
    <property type="entry name" value="Cyt-b5"/>
    <property type="match status" value="1"/>
</dbReference>
<dbReference type="PANTHER" id="PTHR19359">
    <property type="entry name" value="CYTOCHROME B5"/>
    <property type="match status" value="1"/>
</dbReference>
<proteinExistence type="inferred from homology"/>
<feature type="domain" description="Cytochrome b5 heme-binding" evidence="6">
    <location>
        <begin position="2"/>
        <end position="78"/>
    </location>
</feature>
<dbReference type="InterPro" id="IPR050668">
    <property type="entry name" value="Cytochrome_b5"/>
</dbReference>
<feature type="transmembrane region" description="Helical" evidence="5">
    <location>
        <begin position="106"/>
        <end position="127"/>
    </location>
</feature>
<comment type="caution">
    <text evidence="7">The sequence shown here is derived from an EMBL/GenBank/DDBJ whole genome shotgun (WGS) entry which is preliminary data.</text>
</comment>
<organism evidence="7 8">
    <name type="scientific">Penstemon davidsonii</name>
    <dbReference type="NCBI Taxonomy" id="160366"/>
    <lineage>
        <taxon>Eukaryota</taxon>
        <taxon>Viridiplantae</taxon>
        <taxon>Streptophyta</taxon>
        <taxon>Embryophyta</taxon>
        <taxon>Tracheophyta</taxon>
        <taxon>Spermatophyta</taxon>
        <taxon>Magnoliopsida</taxon>
        <taxon>eudicotyledons</taxon>
        <taxon>Gunneridae</taxon>
        <taxon>Pentapetalae</taxon>
        <taxon>asterids</taxon>
        <taxon>lamiids</taxon>
        <taxon>Lamiales</taxon>
        <taxon>Plantaginaceae</taxon>
        <taxon>Cheloneae</taxon>
        <taxon>Penstemon</taxon>
    </lineage>
</organism>
<evidence type="ECO:0000313" key="8">
    <source>
        <dbReference type="Proteomes" id="UP001291926"/>
    </source>
</evidence>
<dbReference type="PRINTS" id="PR00363">
    <property type="entry name" value="CYTOCHROMEB5"/>
</dbReference>
<accession>A0ABR0D0Z5</accession>
<dbReference type="Proteomes" id="UP001291926">
    <property type="component" value="Unassembled WGS sequence"/>
</dbReference>
<keyword evidence="3 5" id="KW-0408">Iron</keyword>
<dbReference type="Gene3D" id="3.10.120.10">
    <property type="entry name" value="Cytochrome b5-like heme/steroid binding domain"/>
    <property type="match status" value="1"/>
</dbReference>
<protein>
    <recommendedName>
        <fullName evidence="6">Cytochrome b5 heme-binding domain-containing protein</fullName>
    </recommendedName>
</protein>
<dbReference type="InterPro" id="IPR036400">
    <property type="entry name" value="Cyt_B5-like_heme/steroid_sf"/>
</dbReference>
<keyword evidence="5" id="KW-1133">Transmembrane helix</keyword>
<evidence type="ECO:0000256" key="5">
    <source>
        <dbReference type="RuleBase" id="RU362121"/>
    </source>
</evidence>
<evidence type="ECO:0000313" key="7">
    <source>
        <dbReference type="EMBL" id="KAK4482952.1"/>
    </source>
</evidence>
<keyword evidence="8" id="KW-1185">Reference proteome</keyword>
<dbReference type="InterPro" id="IPR018506">
    <property type="entry name" value="Cyt_B5_heme-BS"/>
</dbReference>
<keyword evidence="5" id="KW-0812">Transmembrane</keyword>
<evidence type="ECO:0000256" key="3">
    <source>
        <dbReference type="ARBA" id="ARBA00023004"/>
    </source>
</evidence>
<comment type="similarity">
    <text evidence="4 5">Belongs to the cytochrome b5 family.</text>
</comment>
<dbReference type="InterPro" id="IPR001199">
    <property type="entry name" value="Cyt_B5-like_heme/steroid-bd"/>
</dbReference>
<evidence type="ECO:0000256" key="2">
    <source>
        <dbReference type="ARBA" id="ARBA00022723"/>
    </source>
</evidence>
<dbReference type="EMBL" id="JAYDYQ010002534">
    <property type="protein sequence ID" value="KAK4482952.1"/>
    <property type="molecule type" value="Genomic_DNA"/>
</dbReference>
<keyword evidence="2 5" id="KW-0479">Metal-binding</keyword>
<evidence type="ECO:0000256" key="4">
    <source>
        <dbReference type="ARBA" id="ARBA00038168"/>
    </source>
</evidence>